<evidence type="ECO:0000313" key="3">
    <source>
        <dbReference type="Proteomes" id="UP000273675"/>
    </source>
</evidence>
<organism evidence="2 3">
    <name type="scientific">Maricaulis maris</name>
    <dbReference type="NCBI Taxonomy" id="74318"/>
    <lineage>
        <taxon>Bacteria</taxon>
        <taxon>Pseudomonadati</taxon>
        <taxon>Pseudomonadota</taxon>
        <taxon>Alphaproteobacteria</taxon>
        <taxon>Maricaulales</taxon>
        <taxon>Maricaulaceae</taxon>
        <taxon>Maricaulis</taxon>
    </lineage>
</organism>
<dbReference type="Proteomes" id="UP000273675">
    <property type="component" value="Unassembled WGS sequence"/>
</dbReference>
<comment type="caution">
    <text evidence="2">The sequence shown here is derived from an EMBL/GenBank/DDBJ whole genome shotgun (WGS) entry which is preliminary data.</text>
</comment>
<protein>
    <submittedName>
        <fullName evidence="2">Uncharacterized protein</fullName>
    </submittedName>
</protein>
<gene>
    <name evidence="2" type="ORF">C7435_2633</name>
</gene>
<dbReference type="OrthoDB" id="9954597at2"/>
<evidence type="ECO:0000313" key="2">
    <source>
        <dbReference type="EMBL" id="RKQ95530.1"/>
    </source>
</evidence>
<name>A0A495D3I9_9PROT</name>
<feature type="region of interest" description="Disordered" evidence="1">
    <location>
        <begin position="1"/>
        <end position="65"/>
    </location>
</feature>
<reference evidence="2 3" key="1">
    <citation type="submission" date="2018-10" db="EMBL/GenBank/DDBJ databases">
        <title>Genomic Encyclopedia of Type Strains, Phase IV (KMG-IV): sequencing the most valuable type-strain genomes for metagenomic binning, comparative biology and taxonomic classification.</title>
        <authorList>
            <person name="Goeker M."/>
        </authorList>
    </citation>
    <scope>NUCLEOTIDE SEQUENCE [LARGE SCALE GENOMIC DNA]</scope>
    <source>
        <strain evidence="2 3">DSM 4734</strain>
    </source>
</reference>
<dbReference type="RefSeq" id="WP_121212039.1">
    <property type="nucleotide sequence ID" value="NZ_RBIM01000006.1"/>
</dbReference>
<evidence type="ECO:0000256" key="1">
    <source>
        <dbReference type="SAM" id="MobiDB-lite"/>
    </source>
</evidence>
<dbReference type="AlphaFoldDB" id="A0A495D3I9"/>
<sequence length="104" mass="11278">MKIENTPPPRPTLSRKTGAPHAPKPAASRHDNSFHSPDDIRVDIVMAADPDSHDGPDYPGEDDDSLLDRETAIETAHTVSAWLASHALSLTSHRAARLQHLFAG</sequence>
<accession>A0A495D3I9</accession>
<feature type="compositionally biased region" description="Basic and acidic residues" evidence="1">
    <location>
        <begin position="28"/>
        <end position="42"/>
    </location>
</feature>
<dbReference type="EMBL" id="RBIM01000006">
    <property type="protein sequence ID" value="RKQ95530.1"/>
    <property type="molecule type" value="Genomic_DNA"/>
</dbReference>
<feature type="compositionally biased region" description="Pro residues" evidence="1">
    <location>
        <begin position="1"/>
        <end position="11"/>
    </location>
</feature>
<proteinExistence type="predicted"/>